<evidence type="ECO:0000313" key="4">
    <source>
        <dbReference type="EMBL" id="TDL25468.1"/>
    </source>
</evidence>
<dbReference type="AlphaFoldDB" id="A0A4Y7QE40"/>
<proteinExistence type="predicted"/>
<name>A0A4Y7QE40_9AGAM</name>
<reference evidence="4 5" key="1">
    <citation type="submission" date="2018-06" db="EMBL/GenBank/DDBJ databases">
        <title>A transcriptomic atlas of mushroom development highlights an independent origin of complex multicellularity.</title>
        <authorList>
            <consortium name="DOE Joint Genome Institute"/>
            <person name="Krizsan K."/>
            <person name="Almasi E."/>
            <person name="Merenyi Z."/>
            <person name="Sahu N."/>
            <person name="Viragh M."/>
            <person name="Koszo T."/>
            <person name="Mondo S."/>
            <person name="Kiss B."/>
            <person name="Balint B."/>
            <person name="Kues U."/>
            <person name="Barry K."/>
            <person name="Hegedus J.C."/>
            <person name="Henrissat B."/>
            <person name="Johnson J."/>
            <person name="Lipzen A."/>
            <person name="Ohm R."/>
            <person name="Nagy I."/>
            <person name="Pangilinan J."/>
            <person name="Yan J."/>
            <person name="Xiong Y."/>
            <person name="Grigoriev I.V."/>
            <person name="Hibbett D.S."/>
            <person name="Nagy L.G."/>
        </authorList>
    </citation>
    <scope>NUCLEOTIDE SEQUENCE [LARGE SCALE GENOMIC DNA]</scope>
    <source>
        <strain evidence="4 5">SZMC22713</strain>
    </source>
</reference>
<feature type="transmembrane region" description="Helical" evidence="2">
    <location>
        <begin position="198"/>
        <end position="218"/>
    </location>
</feature>
<evidence type="ECO:0000256" key="1">
    <source>
        <dbReference type="SAM" id="MobiDB-lite"/>
    </source>
</evidence>
<accession>A0A4Y7QE40</accession>
<keyword evidence="2" id="KW-1133">Transmembrane helix</keyword>
<organism evidence="4 5">
    <name type="scientific">Rickenella mellea</name>
    <dbReference type="NCBI Taxonomy" id="50990"/>
    <lineage>
        <taxon>Eukaryota</taxon>
        <taxon>Fungi</taxon>
        <taxon>Dikarya</taxon>
        <taxon>Basidiomycota</taxon>
        <taxon>Agaricomycotina</taxon>
        <taxon>Agaricomycetes</taxon>
        <taxon>Hymenochaetales</taxon>
        <taxon>Rickenellaceae</taxon>
        <taxon>Rickenella</taxon>
    </lineage>
</organism>
<feature type="chain" id="PRO_5021502643" evidence="3">
    <location>
        <begin position="20"/>
        <end position="219"/>
    </location>
</feature>
<keyword evidence="5" id="KW-1185">Reference proteome</keyword>
<sequence>MLPTTLVLAILGCLPLVHGQASLFPVGFQGFPLHASAAGTGTDGTTWVVDGVTGALSFTLTLVEGATNIAEVANVPAASLTVAAACAVESGTAICLDYFQDATATTTFTETDPFSLIAVPTGTNPPSAAPTAGSPNQSTVNQLSSVSSATGPLNTQGQGTISTLPAIITPPANTGPQTVAPTPTTSSNLGRSGSPKSLIPHAGAVLGMVFIGVAAGLMS</sequence>
<feature type="region of interest" description="Disordered" evidence="1">
    <location>
        <begin position="121"/>
        <end position="152"/>
    </location>
</feature>
<dbReference type="Proteomes" id="UP000294933">
    <property type="component" value="Unassembled WGS sequence"/>
</dbReference>
<feature type="signal peptide" evidence="3">
    <location>
        <begin position="1"/>
        <end position="19"/>
    </location>
</feature>
<feature type="region of interest" description="Disordered" evidence="1">
    <location>
        <begin position="168"/>
        <end position="195"/>
    </location>
</feature>
<keyword evidence="3" id="KW-0732">Signal</keyword>
<dbReference type="EMBL" id="ML170163">
    <property type="protein sequence ID" value="TDL25468.1"/>
    <property type="molecule type" value="Genomic_DNA"/>
</dbReference>
<evidence type="ECO:0000256" key="2">
    <source>
        <dbReference type="SAM" id="Phobius"/>
    </source>
</evidence>
<feature type="compositionally biased region" description="Polar residues" evidence="1">
    <location>
        <begin position="171"/>
        <end position="195"/>
    </location>
</feature>
<evidence type="ECO:0000313" key="5">
    <source>
        <dbReference type="Proteomes" id="UP000294933"/>
    </source>
</evidence>
<evidence type="ECO:0000256" key="3">
    <source>
        <dbReference type="SAM" id="SignalP"/>
    </source>
</evidence>
<dbReference type="VEuPathDB" id="FungiDB:BD410DRAFT_895738"/>
<keyword evidence="2" id="KW-0812">Transmembrane</keyword>
<gene>
    <name evidence="4" type="ORF">BD410DRAFT_895738</name>
</gene>
<feature type="compositionally biased region" description="Polar residues" evidence="1">
    <location>
        <begin position="133"/>
        <end position="152"/>
    </location>
</feature>
<keyword evidence="2" id="KW-0472">Membrane</keyword>
<protein>
    <submittedName>
        <fullName evidence="4">Uncharacterized protein</fullName>
    </submittedName>
</protein>